<organism evidence="2 3">
    <name type="scientific">Candidatus Daviesbacteria bacterium GW2011_GWC2_40_12</name>
    <dbReference type="NCBI Taxonomy" id="1618431"/>
    <lineage>
        <taxon>Bacteria</taxon>
        <taxon>Candidatus Daviesiibacteriota</taxon>
    </lineage>
</organism>
<dbReference type="EMBL" id="LBYB01000001">
    <property type="protein sequence ID" value="KKR42674.1"/>
    <property type="molecule type" value="Genomic_DNA"/>
</dbReference>
<evidence type="ECO:0000313" key="3">
    <source>
        <dbReference type="Proteomes" id="UP000034881"/>
    </source>
</evidence>
<dbReference type="PATRIC" id="fig|1618431.3.peg.125"/>
<dbReference type="InterPro" id="IPR003331">
    <property type="entry name" value="UDP_GlcNAc_Epimerase_2_dom"/>
</dbReference>
<dbReference type="Pfam" id="PF02350">
    <property type="entry name" value="Epimerase_2"/>
    <property type="match status" value="1"/>
</dbReference>
<evidence type="ECO:0000259" key="1">
    <source>
        <dbReference type="Pfam" id="PF02350"/>
    </source>
</evidence>
<comment type="caution">
    <text evidence="2">The sequence shown here is derived from an EMBL/GenBank/DDBJ whole genome shotgun (WGS) entry which is preliminary data.</text>
</comment>
<dbReference type="GO" id="GO:0004553">
    <property type="term" value="F:hydrolase activity, hydrolyzing O-glycosyl compounds"/>
    <property type="evidence" value="ECO:0007669"/>
    <property type="project" value="InterPro"/>
</dbReference>
<dbReference type="NCBIfam" id="TIGR03568">
    <property type="entry name" value="NeuC_NnaA"/>
    <property type="match status" value="1"/>
</dbReference>
<protein>
    <submittedName>
        <fullName evidence="2">UDP-N-acetylglucosamine 2-epimerase</fullName>
    </submittedName>
</protein>
<feature type="domain" description="UDP-N-acetylglucosamine 2-epimerase" evidence="1">
    <location>
        <begin position="27"/>
        <end position="367"/>
    </location>
</feature>
<dbReference type="PANTHER" id="PTHR43174">
    <property type="entry name" value="UDP-N-ACETYLGLUCOSAMINE 2-EPIMERASE"/>
    <property type="match status" value="1"/>
</dbReference>
<dbReference type="CDD" id="cd03786">
    <property type="entry name" value="GTB_UDP-GlcNAc_2-Epimerase"/>
    <property type="match status" value="1"/>
</dbReference>
<name>A0A0G0QQH0_9BACT</name>
<dbReference type="PANTHER" id="PTHR43174:SF3">
    <property type="entry name" value="UDP-N-ACETYLGLUCOSAMINE 2-EPIMERASE"/>
    <property type="match status" value="1"/>
</dbReference>
<evidence type="ECO:0000313" key="2">
    <source>
        <dbReference type="EMBL" id="KKR42674.1"/>
    </source>
</evidence>
<dbReference type="InterPro" id="IPR020004">
    <property type="entry name" value="UDP-GlcNAc_Epase"/>
</dbReference>
<accession>A0A0G0QQH0</accession>
<dbReference type="Gene3D" id="3.40.50.2000">
    <property type="entry name" value="Glycogen Phosphorylase B"/>
    <property type="match status" value="2"/>
</dbReference>
<reference evidence="2 3" key="1">
    <citation type="journal article" date="2015" name="Nature">
        <title>rRNA introns, odd ribosomes, and small enigmatic genomes across a large radiation of phyla.</title>
        <authorList>
            <person name="Brown C.T."/>
            <person name="Hug L.A."/>
            <person name="Thomas B.C."/>
            <person name="Sharon I."/>
            <person name="Castelle C.J."/>
            <person name="Singh A."/>
            <person name="Wilkins M.J."/>
            <person name="Williams K.H."/>
            <person name="Banfield J.F."/>
        </authorList>
    </citation>
    <scope>NUCLEOTIDE SEQUENCE [LARGE SCALE GENOMIC DNA]</scope>
</reference>
<dbReference type="GO" id="GO:0006047">
    <property type="term" value="P:UDP-N-acetylglucosamine metabolic process"/>
    <property type="evidence" value="ECO:0007669"/>
    <property type="project" value="InterPro"/>
</dbReference>
<dbReference type="AlphaFoldDB" id="A0A0G0QQH0"/>
<proteinExistence type="predicted"/>
<dbReference type="Proteomes" id="UP000034881">
    <property type="component" value="Unassembled WGS sequence"/>
</dbReference>
<sequence>MNKKICFITGSRAEYGLLKPIMEEIRKGEFELKLIVTGMHLSPQFGMTIDDIYRDGFKADIKVEMTPKTDSQEAMAESVGVGIIGLTKALGNIKPDLVLILGDRVEVLAGAIASSYSNIPVAHIHGGDSAKAGLDENTRHAITKISHIHFPASKISAERILRMGEENWRIHVIGAPGLDDISAGKFTSKDVLMKKYQLDQERPIIMLVQHPVTTQVDQASAQIINTLEAVVSFGYQTIIIYPNSDAGSRNIITIIEEYLRKYSFLKGYKSISRPDYLGLLSIVSVLVGNSSSGIIESSSFQLPVVDIGIRQEGREQSLNIIHADHEALAIEESISKSLSDRAFLEKVKLCKNPYWYGGAGKKVARVLSDLEINDKLLQKKITY</sequence>
<dbReference type="InterPro" id="IPR029767">
    <property type="entry name" value="WecB-like"/>
</dbReference>
<dbReference type="SUPFAM" id="SSF53756">
    <property type="entry name" value="UDP-Glycosyltransferase/glycogen phosphorylase"/>
    <property type="match status" value="1"/>
</dbReference>
<gene>
    <name evidence="2" type="ORF">UT77_C0001G0125</name>
</gene>